<dbReference type="InterPro" id="IPR029069">
    <property type="entry name" value="HotDog_dom_sf"/>
</dbReference>
<dbReference type="Proteomes" id="UP000315938">
    <property type="component" value="Unassembled WGS sequence"/>
</dbReference>
<gene>
    <name evidence="3" type="ORF">FNV44_00045</name>
</gene>
<proteinExistence type="inferred from homology"/>
<dbReference type="RefSeq" id="WP_012243052.1">
    <property type="nucleotide sequence ID" value="NZ_JACAOE010000001.1"/>
</dbReference>
<evidence type="ECO:0000313" key="3">
    <source>
        <dbReference type="EMBL" id="TRX99465.1"/>
    </source>
</evidence>
<evidence type="ECO:0000256" key="1">
    <source>
        <dbReference type="ARBA" id="ARBA00005953"/>
    </source>
</evidence>
<dbReference type="GO" id="GO:0047617">
    <property type="term" value="F:fatty acyl-CoA hydrolase activity"/>
    <property type="evidence" value="ECO:0007669"/>
    <property type="project" value="TreeGrafter"/>
</dbReference>
<dbReference type="SUPFAM" id="SSF54637">
    <property type="entry name" value="Thioesterase/thiol ester dehydrase-isomerase"/>
    <property type="match status" value="1"/>
</dbReference>
<dbReference type="PANTHER" id="PTHR31793">
    <property type="entry name" value="4-HYDROXYBENZOYL-COA THIOESTERASE FAMILY MEMBER"/>
    <property type="match status" value="1"/>
</dbReference>
<sequence length="143" mass="16409">MRSIPKLNLNEFPYITHDKLRYGDTDKQGHVNNAVFTTFYETGRVEIVYEPKHHILNENCSFVIAHIEMNFIAEIHWPGKLEIGTGITKIGNSSVTFLQSLYQDGKLVSTSESVLVQVNNDTKKSEALSEDSKNRLEKYMMNR</sequence>
<reference evidence="3 4" key="1">
    <citation type="submission" date="2019-07" db="EMBL/GenBank/DDBJ databases">
        <title>Genome sequence of Acholeplasma laidlawii strain with increased resistance to erythromycin.</title>
        <authorList>
            <person name="Medvedeva E.S."/>
            <person name="Baranova N.B."/>
            <person name="Siniagina M.N."/>
            <person name="Mouzykantov A."/>
            <person name="Chernova O.A."/>
            <person name="Chernov V.M."/>
        </authorList>
    </citation>
    <scope>NUCLEOTIDE SEQUENCE [LARGE SCALE GENOMIC DNA]</scope>
    <source>
        <strain evidence="3 4">PG8REry</strain>
    </source>
</reference>
<protein>
    <submittedName>
        <fullName evidence="3">Acyl-CoA thioesterase</fullName>
    </submittedName>
</protein>
<comment type="caution">
    <text evidence="3">The sequence shown here is derived from an EMBL/GenBank/DDBJ whole genome shotgun (WGS) entry which is preliminary data.</text>
</comment>
<dbReference type="Pfam" id="PF13279">
    <property type="entry name" value="4HBT_2"/>
    <property type="match status" value="1"/>
</dbReference>
<evidence type="ECO:0000313" key="4">
    <source>
        <dbReference type="Proteomes" id="UP000315938"/>
    </source>
</evidence>
<dbReference type="AlphaFoldDB" id="A0A553IGZ0"/>
<comment type="similarity">
    <text evidence="1">Belongs to the 4-hydroxybenzoyl-CoA thioesterase family.</text>
</comment>
<dbReference type="OMA" id="TIYEEIH"/>
<name>A0A553IGZ0_ACHLA</name>
<dbReference type="EMBL" id="VKID01000001">
    <property type="protein sequence ID" value="TRX99465.1"/>
    <property type="molecule type" value="Genomic_DNA"/>
</dbReference>
<accession>A0A553IGZ0</accession>
<dbReference type="CDD" id="cd00586">
    <property type="entry name" value="4HBT"/>
    <property type="match status" value="1"/>
</dbReference>
<dbReference type="InterPro" id="IPR050563">
    <property type="entry name" value="4-hydroxybenzoyl-CoA_TE"/>
</dbReference>
<dbReference type="GeneID" id="41339254"/>
<evidence type="ECO:0000256" key="2">
    <source>
        <dbReference type="ARBA" id="ARBA00022801"/>
    </source>
</evidence>
<dbReference type="PANTHER" id="PTHR31793:SF27">
    <property type="entry name" value="NOVEL THIOESTERASE SUPERFAMILY DOMAIN AND SAPOSIN A-TYPE DOMAIN CONTAINING PROTEIN (0610012H03RIK)"/>
    <property type="match status" value="1"/>
</dbReference>
<organism evidence="3 4">
    <name type="scientific">Acholeplasma laidlawii</name>
    <dbReference type="NCBI Taxonomy" id="2148"/>
    <lineage>
        <taxon>Bacteria</taxon>
        <taxon>Bacillati</taxon>
        <taxon>Mycoplasmatota</taxon>
        <taxon>Mollicutes</taxon>
        <taxon>Acholeplasmatales</taxon>
        <taxon>Acholeplasmataceae</taxon>
        <taxon>Acholeplasma</taxon>
    </lineage>
</organism>
<keyword evidence="2" id="KW-0378">Hydrolase</keyword>
<dbReference type="Gene3D" id="3.10.129.10">
    <property type="entry name" value="Hotdog Thioesterase"/>
    <property type="match status" value="1"/>
</dbReference>